<dbReference type="GO" id="GO:0004386">
    <property type="term" value="F:helicase activity"/>
    <property type="evidence" value="ECO:0007669"/>
    <property type="project" value="UniProtKB-KW"/>
</dbReference>
<accession>A0A4R7V695</accession>
<organism evidence="3 4">
    <name type="scientific">Actinophytocola oryzae</name>
    <dbReference type="NCBI Taxonomy" id="502181"/>
    <lineage>
        <taxon>Bacteria</taxon>
        <taxon>Bacillati</taxon>
        <taxon>Actinomycetota</taxon>
        <taxon>Actinomycetes</taxon>
        <taxon>Pseudonocardiales</taxon>
        <taxon>Pseudonocardiaceae</taxon>
    </lineage>
</organism>
<keyword evidence="3" id="KW-0067">ATP-binding</keyword>
<dbReference type="AlphaFoldDB" id="A0A4R7V695"/>
<dbReference type="Proteomes" id="UP000294927">
    <property type="component" value="Unassembled WGS sequence"/>
</dbReference>
<name>A0A4R7V695_9PSEU</name>
<dbReference type="RefSeq" id="WP_243866831.1">
    <property type="nucleotide sequence ID" value="NZ_SOCP01000013.1"/>
</dbReference>
<keyword evidence="4" id="KW-1185">Reference proteome</keyword>
<reference evidence="3 4" key="1">
    <citation type="submission" date="2019-03" db="EMBL/GenBank/DDBJ databases">
        <title>Genomic Encyclopedia of Archaeal and Bacterial Type Strains, Phase II (KMG-II): from individual species to whole genera.</title>
        <authorList>
            <person name="Goeker M."/>
        </authorList>
    </citation>
    <scope>NUCLEOTIDE SEQUENCE [LARGE SCALE GENOMIC DNA]</scope>
    <source>
        <strain evidence="3 4">DSM 45499</strain>
    </source>
</reference>
<dbReference type="Pfam" id="PF13280">
    <property type="entry name" value="WYL"/>
    <property type="match status" value="1"/>
</dbReference>
<protein>
    <submittedName>
        <fullName evidence="3">XPB/Ssl2-like helicase family protein</fullName>
    </submittedName>
</protein>
<evidence type="ECO:0000313" key="3">
    <source>
        <dbReference type="EMBL" id="TDV44959.1"/>
    </source>
</evidence>
<gene>
    <name evidence="3" type="ORF">CLV71_113224</name>
</gene>
<proteinExistence type="predicted"/>
<keyword evidence="3" id="KW-0347">Helicase</keyword>
<sequence>MSFAVYLSTLDNEALVALLAARSDVRVEPVPRGFSQLAQRLSGPGSIVAALHRLNQDTLAVGQAVAVLGESATVSAVARLLDVPERAVRAEVDVLFGVGLAWPDAGVVRLPDDLHNHWTADIGGGPPVAKLAATVLVDDLRDAVAAHGVAAAGKRKSELVAALSEALADPRRLATVMGELPAPARLRLEELRLGQSGIMFGFVDTRSRRSDPTELLVRAGLVLRTNRQPQVPREVAVAAWLAENASGLTGRPEIAAATVPAARVRTAAQAAARETVRALSTLLDEAGRTPVAALKKGGVGPRERGKLAKRLSIGDDVVPLWIDIAYAAGLLGEVPDGYAPTGAYAAWRDAPPSHQWAVATAAWHELEHAPLMRDIDDDRELPPPLPLMSMAGGMRRAVLRAAGDGLSVRGAGAAVDWLCPLHGYPPEARDEKLAATVREAELLGVVADDRVSELGAALLAGTDVDDVVADIARRCAPLLPETPCGVTLQSDLTAVVAGQPTVAVARLLAAVAVNETRGDAAVWRFTPASVRAALDTGWTARELLEELAGVADRAVPQPLEYLVTDTARRHGHVRVRAARSCVVADEALVAEILHTQSLAKLGFAQLAPTVLSSLAEPDRVLASLRAAGMAPVAEDESGAIVVERDEEHQADTEVGVRSRTRVSAFDLAGSLAADPKGEHAPKSDTVALLAKLNSRLDDAELALLSHAVDHQEDVLIAYRDKNGSRTIREIRPTQIYGRWLDSYCHLRGADREFTIANIESVAPPR</sequence>
<dbReference type="InterPro" id="IPR026881">
    <property type="entry name" value="WYL_dom"/>
</dbReference>
<evidence type="ECO:0000259" key="1">
    <source>
        <dbReference type="Pfam" id="PF13280"/>
    </source>
</evidence>
<keyword evidence="3" id="KW-0547">Nucleotide-binding</keyword>
<dbReference type="EMBL" id="SOCP01000013">
    <property type="protein sequence ID" value="TDV44959.1"/>
    <property type="molecule type" value="Genomic_DNA"/>
</dbReference>
<dbReference type="Pfam" id="PF13625">
    <property type="entry name" value="Helicase_C_3"/>
    <property type="match status" value="1"/>
</dbReference>
<evidence type="ECO:0000313" key="4">
    <source>
        <dbReference type="Proteomes" id="UP000294927"/>
    </source>
</evidence>
<dbReference type="InterPro" id="IPR032830">
    <property type="entry name" value="XPB/Ssl2_N"/>
</dbReference>
<comment type="caution">
    <text evidence="3">The sequence shown here is derived from an EMBL/GenBank/DDBJ whole genome shotgun (WGS) entry which is preliminary data.</text>
</comment>
<evidence type="ECO:0000259" key="2">
    <source>
        <dbReference type="Pfam" id="PF13625"/>
    </source>
</evidence>
<keyword evidence="3" id="KW-0378">Hydrolase</keyword>
<feature type="domain" description="Helicase XPB/Ssl2 N-terminal" evidence="2">
    <location>
        <begin position="487"/>
        <end position="607"/>
    </location>
</feature>
<feature type="domain" description="WYL" evidence="1">
    <location>
        <begin position="701"/>
        <end position="762"/>
    </location>
</feature>